<dbReference type="GO" id="GO:0006508">
    <property type="term" value="P:proteolysis"/>
    <property type="evidence" value="ECO:0007669"/>
    <property type="project" value="UniProtKB-KW"/>
</dbReference>
<organism evidence="2 3">
    <name type="scientific">Vibrio maritimus</name>
    <dbReference type="NCBI Taxonomy" id="990268"/>
    <lineage>
        <taxon>Bacteria</taxon>
        <taxon>Pseudomonadati</taxon>
        <taxon>Pseudomonadota</taxon>
        <taxon>Gammaproteobacteria</taxon>
        <taxon>Vibrionales</taxon>
        <taxon>Vibrionaceae</taxon>
        <taxon>Vibrio</taxon>
    </lineage>
</organism>
<dbReference type="AlphaFoldDB" id="A0A090TDK8"/>
<reference evidence="2 3" key="2">
    <citation type="submission" date="2014-09" db="EMBL/GenBank/DDBJ databases">
        <authorList>
            <consortium name="NBRP consortium"/>
            <person name="Sawabe T."/>
            <person name="Meirelles P."/>
            <person name="Nakanishi M."/>
            <person name="Sayaka M."/>
            <person name="Hattori M."/>
            <person name="Ohkuma M."/>
        </authorList>
    </citation>
    <scope>NUCLEOTIDE SEQUENCE [LARGE SCALE GENOMIC DNA]</scope>
    <source>
        <strain evidence="2 3">JCM 19240</strain>
    </source>
</reference>
<keyword evidence="2" id="KW-0645">Protease</keyword>
<feature type="transmembrane region" description="Helical" evidence="1">
    <location>
        <begin position="37"/>
        <end position="57"/>
    </location>
</feature>
<keyword evidence="2" id="KW-0378">Hydrolase</keyword>
<sequence length="82" mass="8583">MKRVALFLATNLAVVLVLSIVLNIVYAVTGMQPGSLSGLLIMAAVFGFGGSFISLMMSKSMALRSVGGMVIESHATRQSTGY</sequence>
<proteinExistence type="predicted"/>
<protein>
    <submittedName>
        <fullName evidence="2">Probable protease htpX homolog</fullName>
    </submittedName>
</protein>
<evidence type="ECO:0000313" key="3">
    <source>
        <dbReference type="Proteomes" id="UP000029224"/>
    </source>
</evidence>
<reference evidence="2 3" key="1">
    <citation type="submission" date="2014-09" db="EMBL/GenBank/DDBJ databases">
        <title>Vibrio maritimus JCM 19240. (C210) whole genome shotgun sequence.</title>
        <authorList>
            <person name="Sawabe T."/>
            <person name="Meirelles P."/>
            <person name="Nakanishi M."/>
            <person name="Sayaka M."/>
            <person name="Hattori M."/>
            <person name="Ohkuma M."/>
        </authorList>
    </citation>
    <scope>NUCLEOTIDE SEQUENCE [LARGE SCALE GENOMIC DNA]</scope>
    <source>
        <strain evidence="2 3">JCM 19240</strain>
    </source>
</reference>
<gene>
    <name evidence="2" type="ORF">JCM19240_3835</name>
</gene>
<dbReference type="Proteomes" id="UP000029224">
    <property type="component" value="Unassembled WGS sequence"/>
</dbReference>
<keyword evidence="1" id="KW-0472">Membrane</keyword>
<comment type="caution">
    <text evidence="2">The sequence shown here is derived from an EMBL/GenBank/DDBJ whole genome shotgun (WGS) entry which is preliminary data.</text>
</comment>
<dbReference type="GO" id="GO:0008233">
    <property type="term" value="F:peptidase activity"/>
    <property type="evidence" value="ECO:0007669"/>
    <property type="project" value="UniProtKB-KW"/>
</dbReference>
<dbReference type="EMBL" id="BBMT01000013">
    <property type="protein sequence ID" value="GAL36869.1"/>
    <property type="molecule type" value="Genomic_DNA"/>
</dbReference>
<keyword evidence="3" id="KW-1185">Reference proteome</keyword>
<name>A0A090TDK8_9VIBR</name>
<evidence type="ECO:0000256" key="1">
    <source>
        <dbReference type="SAM" id="Phobius"/>
    </source>
</evidence>
<accession>A0A090TDK8</accession>
<evidence type="ECO:0000313" key="2">
    <source>
        <dbReference type="EMBL" id="GAL36869.1"/>
    </source>
</evidence>
<keyword evidence="1" id="KW-1133">Transmembrane helix</keyword>
<keyword evidence="1" id="KW-0812">Transmembrane</keyword>